<dbReference type="RefSeq" id="WP_115497868.1">
    <property type="nucleotide sequence ID" value="NZ_JACRTI010000002.1"/>
</dbReference>
<evidence type="ECO:0000313" key="4">
    <source>
        <dbReference type="Proteomes" id="UP000629596"/>
    </source>
</evidence>
<proteinExistence type="predicted"/>
<protein>
    <recommendedName>
        <fullName evidence="5">Glycoside hydrolase family 65</fullName>
    </recommendedName>
</protein>
<evidence type="ECO:0000313" key="2">
    <source>
        <dbReference type="EMBL" id="RDU50955.1"/>
    </source>
</evidence>
<accession>A0A3D8HIZ6</accession>
<comment type="caution">
    <text evidence="2">The sequence shown here is derived from an EMBL/GenBank/DDBJ whole genome shotgun (WGS) entry which is preliminary data.</text>
</comment>
<keyword evidence="4" id="KW-1185">Reference proteome</keyword>
<dbReference type="GO" id="GO:0005975">
    <property type="term" value="P:carbohydrate metabolic process"/>
    <property type="evidence" value="ECO:0007669"/>
    <property type="project" value="InterPro"/>
</dbReference>
<dbReference type="Proteomes" id="UP000256321">
    <property type="component" value="Unassembled WGS sequence"/>
</dbReference>
<evidence type="ECO:0000313" key="1">
    <source>
        <dbReference type="EMBL" id="MBC8600323.1"/>
    </source>
</evidence>
<dbReference type="Proteomes" id="UP000629596">
    <property type="component" value="Unassembled WGS sequence"/>
</dbReference>
<dbReference type="InterPro" id="IPR012341">
    <property type="entry name" value="6hp_glycosidase-like_sf"/>
</dbReference>
<reference evidence="2 3" key="1">
    <citation type="submission" date="2018-07" db="EMBL/GenBank/DDBJ databases">
        <title>Parabacteroides acidifaciens nov. sp., isolated from human feces.</title>
        <authorList>
            <person name="Wang Y.J."/>
        </authorList>
    </citation>
    <scope>NUCLEOTIDE SEQUENCE [LARGE SCALE GENOMIC DNA]</scope>
    <source>
        <strain evidence="2 3">426-9</strain>
    </source>
</reference>
<dbReference type="SUPFAM" id="SSF48208">
    <property type="entry name" value="Six-hairpin glycosidases"/>
    <property type="match status" value="1"/>
</dbReference>
<organism evidence="2 3">
    <name type="scientific">Parabacteroides acidifaciens</name>
    <dbReference type="NCBI Taxonomy" id="2290935"/>
    <lineage>
        <taxon>Bacteria</taxon>
        <taxon>Pseudomonadati</taxon>
        <taxon>Bacteroidota</taxon>
        <taxon>Bacteroidia</taxon>
        <taxon>Bacteroidales</taxon>
        <taxon>Tannerellaceae</taxon>
        <taxon>Parabacteroides</taxon>
    </lineage>
</organism>
<evidence type="ECO:0008006" key="5">
    <source>
        <dbReference type="Google" id="ProtNLM"/>
    </source>
</evidence>
<dbReference type="EMBL" id="JACRTI010000002">
    <property type="protein sequence ID" value="MBC8600323.1"/>
    <property type="molecule type" value="Genomic_DNA"/>
</dbReference>
<name>A0A3D8HIZ6_9BACT</name>
<dbReference type="Gene3D" id="1.50.10.10">
    <property type="match status" value="1"/>
</dbReference>
<dbReference type="EMBL" id="QREV01000002">
    <property type="protein sequence ID" value="RDU50955.1"/>
    <property type="molecule type" value="Genomic_DNA"/>
</dbReference>
<dbReference type="AlphaFoldDB" id="A0A3D8HIZ6"/>
<evidence type="ECO:0000313" key="3">
    <source>
        <dbReference type="Proteomes" id="UP000256321"/>
    </source>
</evidence>
<gene>
    <name evidence="2" type="ORF">DWU89_01170</name>
    <name evidence="1" type="ORF">H8784_01150</name>
</gene>
<reference evidence="1 4" key="2">
    <citation type="submission" date="2020-08" db="EMBL/GenBank/DDBJ databases">
        <title>Genome public.</title>
        <authorList>
            <person name="Liu C."/>
            <person name="Sun Q."/>
        </authorList>
    </citation>
    <scope>NUCLEOTIDE SEQUENCE [LARGE SCALE GENOMIC DNA]</scope>
    <source>
        <strain evidence="1 4">426_9</strain>
    </source>
</reference>
<sequence length="698" mass="80208">MKKIAIIFTFVISCICSLLGNNKIDRMSLVLRHNVVLTKPEALSPLSVGNGHFCSTVDLTGMQTFPEFYQQGIPLSIMSEWGWHSFPNVNNYKLFDTFDFLQASGKRVPYPTKNTSGYEFLRANPHQTGLALIGLEKIGGSISLDDLEETVQTLNLWEGSLDSRFKISGESVEVTTLCHPYIDRLAYKLKSNLFSSNKLGIRVRFPFPSAVHSKDPAILEKDDLHLSEMVRGGEQSWVIKHQVDDLVYYCHIQTSVKATLKEVSKHDFFIETLDEDEFTLLVDFQQEDPGVDSMDDFAATLNVNRTAWFNFWMDGGAVDLSGSKDPRWKELERRIVLSQYLTAIQSRQKYPPQETGLTCNSWYGKFHLEMHWWHSVHFTLWNRSTYLANTLDWYEDIFNVAKSYTTQQGYKGVRWPKMIGPNGVESPSKVGPLLVWQQPHLIFYCELLYRENQSLEFVNKYRNLIEATADFMFDYANWDTVKKCYVLGPPIISAREGNHFTYKSNMNPAFELAYWSWGLKKANDWRERLGLKRNANWDRMAEQMSPWPIVNNIYVEAESVLERDGGHPTQLAAYGFLPESPFLNKEVMRNTLIHVMNNWDWKDTWGWDYPLIAMTAVRLNEPELAIDALLMDVPKNTYLPNGHNYQTSELPLYLPGNGGLLSVVAMMCAGWDGCEIVNPGFPNNGKWSVKWEGLKPVF</sequence>
<dbReference type="InterPro" id="IPR008928">
    <property type="entry name" value="6-hairpin_glycosidase_sf"/>
</dbReference>